<name>A0A5C5ZHG0_9BACT</name>
<evidence type="ECO:0000313" key="3">
    <source>
        <dbReference type="Proteomes" id="UP000315440"/>
    </source>
</evidence>
<feature type="transmembrane region" description="Helical" evidence="1">
    <location>
        <begin position="12"/>
        <end position="31"/>
    </location>
</feature>
<dbReference type="RefSeq" id="WP_146402864.1">
    <property type="nucleotide sequence ID" value="NZ_SJPQ01000004.1"/>
</dbReference>
<dbReference type="OrthoDB" id="291594at2"/>
<dbReference type="Proteomes" id="UP000315440">
    <property type="component" value="Unassembled WGS sequence"/>
</dbReference>
<reference evidence="2 3" key="1">
    <citation type="submission" date="2019-02" db="EMBL/GenBank/DDBJ databases">
        <title>Deep-cultivation of Planctomycetes and their phenomic and genomic characterization uncovers novel biology.</title>
        <authorList>
            <person name="Wiegand S."/>
            <person name="Jogler M."/>
            <person name="Boedeker C."/>
            <person name="Pinto D."/>
            <person name="Vollmers J."/>
            <person name="Rivas-Marin E."/>
            <person name="Kohn T."/>
            <person name="Peeters S.H."/>
            <person name="Heuer A."/>
            <person name="Rast P."/>
            <person name="Oberbeckmann S."/>
            <person name="Bunk B."/>
            <person name="Jeske O."/>
            <person name="Meyerdierks A."/>
            <person name="Storesund J.E."/>
            <person name="Kallscheuer N."/>
            <person name="Luecker S."/>
            <person name="Lage O.M."/>
            <person name="Pohl T."/>
            <person name="Merkel B.J."/>
            <person name="Hornburger P."/>
            <person name="Mueller R.-W."/>
            <person name="Bruemmer F."/>
            <person name="Labrenz M."/>
            <person name="Spormann A.M."/>
            <person name="Op Den Camp H."/>
            <person name="Overmann J."/>
            <person name="Amann R."/>
            <person name="Jetten M.S.M."/>
            <person name="Mascher T."/>
            <person name="Medema M.H."/>
            <person name="Devos D.P."/>
            <person name="Kaster A.-K."/>
            <person name="Ovreas L."/>
            <person name="Rohde M."/>
            <person name="Galperin M.Y."/>
            <person name="Jogler C."/>
        </authorList>
    </citation>
    <scope>NUCLEOTIDE SEQUENCE [LARGE SCALE GENOMIC DNA]</scope>
    <source>
        <strain evidence="2 3">Mal64</strain>
    </source>
</reference>
<sequence>MLNRFRQAPRFAALAFVVLSIVWSIVVAALVTHELGHVAAAVVSGGDIASVELRPGRLPHTLLSHNPSPGFVLWAGFLSGWIAPQFTRPAWRIKRLEIGAVLRLGAGFCLLAGGVYLAAGVGLRWTDSGQLIALGWPAAILVALGAAIAAAGYAACRAPFGELAGVLRRDRSPWLLASGWLVITLTLTAGQQGIHAVVSRCLAA</sequence>
<protein>
    <recommendedName>
        <fullName evidence="4">Peptidase family M50</fullName>
    </recommendedName>
</protein>
<feature type="transmembrane region" description="Helical" evidence="1">
    <location>
        <begin position="100"/>
        <end position="119"/>
    </location>
</feature>
<organism evidence="2 3">
    <name type="scientific">Pseudobythopirellula maris</name>
    <dbReference type="NCBI Taxonomy" id="2527991"/>
    <lineage>
        <taxon>Bacteria</taxon>
        <taxon>Pseudomonadati</taxon>
        <taxon>Planctomycetota</taxon>
        <taxon>Planctomycetia</taxon>
        <taxon>Pirellulales</taxon>
        <taxon>Lacipirellulaceae</taxon>
        <taxon>Pseudobythopirellula</taxon>
    </lineage>
</organism>
<evidence type="ECO:0000313" key="2">
    <source>
        <dbReference type="EMBL" id="TWT86792.1"/>
    </source>
</evidence>
<keyword evidence="1" id="KW-0812">Transmembrane</keyword>
<evidence type="ECO:0000256" key="1">
    <source>
        <dbReference type="SAM" id="Phobius"/>
    </source>
</evidence>
<feature type="transmembrane region" description="Helical" evidence="1">
    <location>
        <begin position="71"/>
        <end position="88"/>
    </location>
</feature>
<keyword evidence="3" id="KW-1185">Reference proteome</keyword>
<proteinExistence type="predicted"/>
<accession>A0A5C5ZHG0</accession>
<dbReference type="EMBL" id="SJPQ01000004">
    <property type="protein sequence ID" value="TWT86792.1"/>
    <property type="molecule type" value="Genomic_DNA"/>
</dbReference>
<feature type="transmembrane region" description="Helical" evidence="1">
    <location>
        <begin position="174"/>
        <end position="194"/>
    </location>
</feature>
<evidence type="ECO:0008006" key="4">
    <source>
        <dbReference type="Google" id="ProtNLM"/>
    </source>
</evidence>
<keyword evidence="1" id="KW-1133">Transmembrane helix</keyword>
<comment type="caution">
    <text evidence="2">The sequence shown here is derived from an EMBL/GenBank/DDBJ whole genome shotgun (WGS) entry which is preliminary data.</text>
</comment>
<gene>
    <name evidence="2" type="ORF">Mal64_36220</name>
</gene>
<feature type="transmembrane region" description="Helical" evidence="1">
    <location>
        <begin position="131"/>
        <end position="153"/>
    </location>
</feature>
<dbReference type="AlphaFoldDB" id="A0A5C5ZHG0"/>
<keyword evidence="1" id="KW-0472">Membrane</keyword>